<comment type="function">
    <text evidence="5">Bidirectionally degrades single-stranded DNA into large acid-insoluble oligonucleotides, which are then degraded further into small acid-soluble oligonucleotides.</text>
</comment>
<protein>
    <recommendedName>
        <fullName evidence="5">Exodeoxyribonuclease 7 large subunit</fullName>
        <ecNumber evidence="5">3.1.11.6</ecNumber>
    </recommendedName>
    <alternativeName>
        <fullName evidence="5">Exodeoxyribonuclease VII large subunit</fullName>
        <shortName evidence="5">Exonuclease VII large subunit</shortName>
    </alternativeName>
</protein>
<dbReference type="GO" id="GO:0009318">
    <property type="term" value="C:exodeoxyribonuclease VII complex"/>
    <property type="evidence" value="ECO:0007669"/>
    <property type="project" value="UniProtKB-UniRule"/>
</dbReference>
<dbReference type="InterPro" id="IPR003753">
    <property type="entry name" value="Exonuc_VII_L"/>
</dbReference>
<evidence type="ECO:0000313" key="10">
    <source>
        <dbReference type="Proteomes" id="UP000501003"/>
    </source>
</evidence>
<dbReference type="GO" id="GO:0006308">
    <property type="term" value="P:DNA catabolic process"/>
    <property type="evidence" value="ECO:0007669"/>
    <property type="project" value="UniProtKB-UniRule"/>
</dbReference>
<keyword evidence="3 5" id="KW-0378">Hydrolase</keyword>
<dbReference type="GO" id="GO:0003676">
    <property type="term" value="F:nucleic acid binding"/>
    <property type="evidence" value="ECO:0007669"/>
    <property type="project" value="InterPro"/>
</dbReference>
<dbReference type="PANTHER" id="PTHR30008">
    <property type="entry name" value="EXODEOXYRIBONUCLEASE 7 LARGE SUBUNIT"/>
    <property type="match status" value="1"/>
</dbReference>
<proteinExistence type="inferred from homology"/>
<evidence type="ECO:0000256" key="3">
    <source>
        <dbReference type="ARBA" id="ARBA00022801"/>
    </source>
</evidence>
<dbReference type="Pfam" id="PF13742">
    <property type="entry name" value="tRNA_anti_2"/>
    <property type="match status" value="1"/>
</dbReference>
<dbReference type="GO" id="GO:0005737">
    <property type="term" value="C:cytoplasm"/>
    <property type="evidence" value="ECO:0007669"/>
    <property type="project" value="UniProtKB-SubCell"/>
</dbReference>
<evidence type="ECO:0000313" key="9">
    <source>
        <dbReference type="EMBL" id="QKJ24993.1"/>
    </source>
</evidence>
<evidence type="ECO:0000256" key="4">
    <source>
        <dbReference type="ARBA" id="ARBA00022839"/>
    </source>
</evidence>
<comment type="subcellular location">
    <subcellularLocation>
        <location evidence="5 6">Cytoplasm</location>
    </subcellularLocation>
</comment>
<evidence type="ECO:0000256" key="5">
    <source>
        <dbReference type="HAMAP-Rule" id="MF_00378"/>
    </source>
</evidence>
<dbReference type="NCBIfam" id="TIGR00237">
    <property type="entry name" value="xseA"/>
    <property type="match status" value="1"/>
</dbReference>
<comment type="subunit">
    <text evidence="5">Heterooligomer composed of large and small subunits.</text>
</comment>
<dbReference type="InterPro" id="IPR025824">
    <property type="entry name" value="OB-fold_nuc-bd_dom"/>
</dbReference>
<comment type="catalytic activity">
    <reaction evidence="5 6">
        <text>Exonucleolytic cleavage in either 5'- to 3'- or 3'- to 5'-direction to yield nucleoside 5'-phosphates.</text>
        <dbReference type="EC" id="3.1.11.6"/>
    </reaction>
</comment>
<feature type="domain" description="Exonuclease VII large subunit C-terminal" evidence="7">
    <location>
        <begin position="137"/>
        <end position="337"/>
    </location>
</feature>
<feature type="domain" description="OB-fold nucleic acid binding" evidence="8">
    <location>
        <begin position="20"/>
        <end position="112"/>
    </location>
</feature>
<dbReference type="EC" id="3.1.11.6" evidence="5"/>
<dbReference type="AlphaFoldDB" id="A0A7D4TR08"/>
<dbReference type="InterPro" id="IPR020579">
    <property type="entry name" value="Exonuc_VII_lsu_C"/>
</dbReference>
<accession>A0A7D4TR08</accession>
<keyword evidence="1 5" id="KW-0963">Cytoplasm</keyword>
<evidence type="ECO:0000256" key="1">
    <source>
        <dbReference type="ARBA" id="ARBA00022490"/>
    </source>
</evidence>
<name>A0A7D4TR08_9MICO</name>
<organism evidence="9 10">
    <name type="scientific">Aquiluna borgnonia</name>
    <dbReference type="NCBI Taxonomy" id="2499157"/>
    <lineage>
        <taxon>Bacteria</taxon>
        <taxon>Bacillati</taxon>
        <taxon>Actinomycetota</taxon>
        <taxon>Actinomycetes</taxon>
        <taxon>Micrococcales</taxon>
        <taxon>Microbacteriaceae</taxon>
        <taxon>Luna cluster</taxon>
        <taxon>Luna-1 subcluster</taxon>
        <taxon>Aquiluna</taxon>
    </lineage>
</organism>
<dbReference type="Pfam" id="PF02601">
    <property type="entry name" value="Exonuc_VII_L"/>
    <property type="match status" value="1"/>
</dbReference>
<evidence type="ECO:0000259" key="8">
    <source>
        <dbReference type="Pfam" id="PF13742"/>
    </source>
</evidence>
<comment type="similarity">
    <text evidence="5 6">Belongs to the XseA family.</text>
</comment>
<keyword evidence="4 5" id="KW-0269">Exonuclease</keyword>
<dbReference type="EMBL" id="CP054056">
    <property type="protein sequence ID" value="QKJ24993.1"/>
    <property type="molecule type" value="Genomic_DNA"/>
</dbReference>
<dbReference type="Proteomes" id="UP000501003">
    <property type="component" value="Chromosome"/>
</dbReference>
<gene>
    <name evidence="5" type="primary">xseA</name>
    <name evidence="9" type="ORF">HRU87_01980</name>
</gene>
<reference evidence="9 10" key="1">
    <citation type="submission" date="2020-05" db="EMBL/GenBank/DDBJ databases">
        <title>Aquirufa sp. strain 15G-AUS-rot a new Aquirufa species.</title>
        <authorList>
            <person name="Pitt A."/>
            <person name="Hahn M.W."/>
        </authorList>
    </citation>
    <scope>NUCLEOTIDE SEQUENCE [LARGE SCALE GENOMIC DNA]</scope>
    <source>
        <strain evidence="9 10">15G-AUS-rot</strain>
    </source>
</reference>
<evidence type="ECO:0000256" key="6">
    <source>
        <dbReference type="RuleBase" id="RU004355"/>
    </source>
</evidence>
<dbReference type="GO" id="GO:0008855">
    <property type="term" value="F:exodeoxyribonuclease VII activity"/>
    <property type="evidence" value="ECO:0007669"/>
    <property type="project" value="UniProtKB-UniRule"/>
</dbReference>
<keyword evidence="2 5" id="KW-0540">Nuclease</keyword>
<evidence type="ECO:0000259" key="7">
    <source>
        <dbReference type="Pfam" id="PF02601"/>
    </source>
</evidence>
<dbReference type="HAMAP" id="MF_00378">
    <property type="entry name" value="Exonuc_7_L"/>
    <property type="match status" value="1"/>
</dbReference>
<dbReference type="KEGG" id="aqg:HRU87_01980"/>
<dbReference type="PANTHER" id="PTHR30008:SF0">
    <property type="entry name" value="EXODEOXYRIBONUCLEASE 7 LARGE SUBUNIT"/>
    <property type="match status" value="1"/>
</dbReference>
<evidence type="ECO:0000256" key="2">
    <source>
        <dbReference type="ARBA" id="ARBA00022722"/>
    </source>
</evidence>
<keyword evidence="10" id="KW-1185">Reference proteome</keyword>
<sequence length="410" mass="45224">MELDSATDSQSKVSSENSPWQVSQLSRSIKDWIEKLGKVWVEGELQAYSEKPAGVFASIRDLDVEMSVEVHAFMNSGAEIEIGLSQGDRVVALLQPAFWPKNGKLTMRVLKMHKVGLGELLERLERLKQQLIAEGLADSARKKPLPFLPNRIGLITGANSDAEKDILQNAKLRWPAVQFEIHHTHVQGDKAVNEILFALGELDANPEVDVIIVARGGGSFQDLLPFSDERLVRAAANLSKPLVSAIGHENDQPLLDLVSDLRASTPTDAAKRVVPDVVEELRGLSIAKSRLRMRMANLLDAQWQLVSAIRSRPVLASPFGFIDAQQELVVQLKRRVREIFDFRLQSGSLEVSQLKARARSLSPQLTLERGYAVLTDPAGNRVATLAAGQEFVVKTSNQEISAQATKVKEL</sequence>
<dbReference type="RefSeq" id="WP_173493290.1">
    <property type="nucleotide sequence ID" value="NZ_CP054056.1"/>
</dbReference>